<dbReference type="InterPro" id="IPR000836">
    <property type="entry name" value="PRTase_dom"/>
</dbReference>
<sequence length="250" mass="26386">MALVQSGPPGSVSRLAAGLVDFLMPPVCPVCRRAVASADALCAGCWSQLRFIAAPLCPVYGTPFQHALGEGAVSAAAMADPPPFGRARAAVLYDGPAPVLVRAMKYRDHPELARMMGRAMAQAGRELLTADVLLVPVPLHRFRLWRRRFNQSALLAAEAGAAAGLPVVCDVLARVRRTRQQVGLSAAQRAKNVEGAFRVCEERRAAIGGRHLVLVDDVYTSGATVKAATRALLRAGAASVDVLTFARVAG</sequence>
<dbReference type="InterPro" id="IPR044005">
    <property type="entry name" value="DZR_2"/>
</dbReference>
<evidence type="ECO:0000313" key="5">
    <source>
        <dbReference type="Proteomes" id="UP000773614"/>
    </source>
</evidence>
<keyword evidence="5" id="KW-1185">Reference proteome</keyword>
<evidence type="ECO:0000256" key="1">
    <source>
        <dbReference type="ARBA" id="ARBA00008007"/>
    </source>
</evidence>
<evidence type="ECO:0000313" key="4">
    <source>
        <dbReference type="EMBL" id="MYZ49534.1"/>
    </source>
</evidence>
<dbReference type="Proteomes" id="UP000773614">
    <property type="component" value="Unassembled WGS sequence"/>
</dbReference>
<gene>
    <name evidence="4" type="ORF">E4O86_17630</name>
</gene>
<dbReference type="Gene3D" id="3.40.50.2020">
    <property type="match status" value="1"/>
</dbReference>
<feature type="domain" description="Phosphoribosyltransferase" evidence="2">
    <location>
        <begin position="192"/>
        <end position="246"/>
    </location>
</feature>
<comment type="caution">
    <text evidence="4">The sequence shown here is derived from an EMBL/GenBank/DDBJ whole genome shotgun (WGS) entry which is preliminary data.</text>
</comment>
<dbReference type="InterPro" id="IPR051910">
    <property type="entry name" value="ComF/GntX_DNA_util-trans"/>
</dbReference>
<dbReference type="CDD" id="cd06223">
    <property type="entry name" value="PRTases_typeI"/>
    <property type="match status" value="1"/>
</dbReference>
<dbReference type="SUPFAM" id="SSF53271">
    <property type="entry name" value="PRTase-like"/>
    <property type="match status" value="1"/>
</dbReference>
<evidence type="ECO:0000259" key="3">
    <source>
        <dbReference type="Pfam" id="PF18912"/>
    </source>
</evidence>
<feature type="domain" description="Double zinc ribbon" evidence="3">
    <location>
        <begin position="19"/>
        <end position="67"/>
    </location>
</feature>
<dbReference type="PANTHER" id="PTHR47505:SF1">
    <property type="entry name" value="DNA UTILIZATION PROTEIN YHGH"/>
    <property type="match status" value="1"/>
</dbReference>
<organism evidence="4 5">
    <name type="scientific">Propylenella binzhouense</name>
    <dbReference type="NCBI Taxonomy" id="2555902"/>
    <lineage>
        <taxon>Bacteria</taxon>
        <taxon>Pseudomonadati</taxon>
        <taxon>Pseudomonadota</taxon>
        <taxon>Alphaproteobacteria</taxon>
        <taxon>Hyphomicrobiales</taxon>
        <taxon>Propylenellaceae</taxon>
        <taxon>Propylenella</taxon>
    </lineage>
</organism>
<dbReference type="Pfam" id="PF00156">
    <property type="entry name" value="Pribosyltran"/>
    <property type="match status" value="1"/>
</dbReference>
<comment type="similarity">
    <text evidence="1">Belongs to the ComF/GntX family.</text>
</comment>
<name>A0A964WUZ3_9HYPH</name>
<dbReference type="EMBL" id="SPKJ01000079">
    <property type="protein sequence ID" value="MYZ49534.1"/>
    <property type="molecule type" value="Genomic_DNA"/>
</dbReference>
<reference evidence="4" key="1">
    <citation type="submission" date="2019-03" db="EMBL/GenBank/DDBJ databases">
        <title>Afifella sp. nov., isolated from activated sludge.</title>
        <authorList>
            <person name="Li Q."/>
            <person name="Liu Y."/>
        </authorList>
    </citation>
    <scope>NUCLEOTIDE SEQUENCE</scope>
    <source>
        <strain evidence="4">L72</strain>
    </source>
</reference>
<accession>A0A964WUZ3</accession>
<dbReference type="RefSeq" id="WP_161141874.1">
    <property type="nucleotide sequence ID" value="NZ_SPKJ01000079.1"/>
</dbReference>
<dbReference type="InterPro" id="IPR029057">
    <property type="entry name" value="PRTase-like"/>
</dbReference>
<dbReference type="OrthoDB" id="9779910at2"/>
<protein>
    <submittedName>
        <fullName evidence="4">ComF family protein</fullName>
    </submittedName>
</protein>
<evidence type="ECO:0000259" key="2">
    <source>
        <dbReference type="Pfam" id="PF00156"/>
    </source>
</evidence>
<dbReference type="PANTHER" id="PTHR47505">
    <property type="entry name" value="DNA UTILIZATION PROTEIN YHGH"/>
    <property type="match status" value="1"/>
</dbReference>
<dbReference type="AlphaFoldDB" id="A0A964WUZ3"/>
<proteinExistence type="inferred from homology"/>
<dbReference type="Pfam" id="PF18912">
    <property type="entry name" value="DZR_2"/>
    <property type="match status" value="1"/>
</dbReference>